<dbReference type="GO" id="GO:0005634">
    <property type="term" value="C:nucleus"/>
    <property type="evidence" value="ECO:0007669"/>
    <property type="project" value="TreeGrafter"/>
</dbReference>
<dbReference type="CDD" id="cd18719">
    <property type="entry name" value="PIN_Zc3h12a-N4BP1-like"/>
    <property type="match status" value="1"/>
</dbReference>
<feature type="compositionally biased region" description="Low complexity" evidence="1">
    <location>
        <begin position="92"/>
        <end position="102"/>
    </location>
</feature>
<reference evidence="3" key="1">
    <citation type="submission" date="2021-06" db="EMBL/GenBank/DDBJ databases">
        <authorList>
            <person name="Hodson N. C."/>
            <person name="Mongue J. A."/>
            <person name="Jaron S. K."/>
        </authorList>
    </citation>
    <scope>NUCLEOTIDE SEQUENCE</scope>
</reference>
<evidence type="ECO:0000256" key="1">
    <source>
        <dbReference type="SAM" id="MobiDB-lite"/>
    </source>
</evidence>
<dbReference type="AlphaFoldDB" id="A0A8J2LWC2"/>
<dbReference type="GO" id="GO:0036464">
    <property type="term" value="C:cytoplasmic ribonucleoprotein granule"/>
    <property type="evidence" value="ECO:0007669"/>
    <property type="project" value="TreeGrafter"/>
</dbReference>
<proteinExistence type="predicted"/>
<comment type="caution">
    <text evidence="3">The sequence shown here is derived from an EMBL/GenBank/DDBJ whole genome shotgun (WGS) entry which is preliminary data.</text>
</comment>
<evidence type="ECO:0000259" key="2">
    <source>
        <dbReference type="Pfam" id="PF11977"/>
    </source>
</evidence>
<evidence type="ECO:0000313" key="3">
    <source>
        <dbReference type="EMBL" id="CAG7837877.1"/>
    </source>
</evidence>
<feature type="non-terminal residue" evidence="3">
    <location>
        <position position="1"/>
    </location>
</feature>
<feature type="domain" description="RNase NYN" evidence="2">
    <location>
        <begin position="404"/>
        <end position="555"/>
    </location>
</feature>
<dbReference type="Proteomes" id="UP000708208">
    <property type="component" value="Unassembled WGS sequence"/>
</dbReference>
<feature type="region of interest" description="Disordered" evidence="1">
    <location>
        <begin position="88"/>
        <end position="125"/>
    </location>
</feature>
<feature type="region of interest" description="Disordered" evidence="1">
    <location>
        <begin position="300"/>
        <end position="331"/>
    </location>
</feature>
<dbReference type="OrthoDB" id="392925at2759"/>
<feature type="compositionally biased region" description="Basic residues" evidence="1">
    <location>
        <begin position="197"/>
        <end position="209"/>
    </location>
</feature>
<evidence type="ECO:0000313" key="4">
    <source>
        <dbReference type="Proteomes" id="UP000708208"/>
    </source>
</evidence>
<feature type="compositionally biased region" description="Basic residues" evidence="1">
    <location>
        <begin position="228"/>
        <end position="238"/>
    </location>
</feature>
<feature type="compositionally biased region" description="Basic residues" evidence="1">
    <location>
        <begin position="103"/>
        <end position="119"/>
    </location>
</feature>
<gene>
    <name evidence="3" type="ORF">AFUS01_LOCUS46919</name>
</gene>
<dbReference type="GO" id="GO:0003729">
    <property type="term" value="F:mRNA binding"/>
    <property type="evidence" value="ECO:0007669"/>
    <property type="project" value="TreeGrafter"/>
</dbReference>
<feature type="region of interest" description="Disordered" evidence="1">
    <location>
        <begin position="197"/>
        <end position="265"/>
    </location>
</feature>
<protein>
    <recommendedName>
        <fullName evidence="2">RNase NYN domain-containing protein</fullName>
    </recommendedName>
</protein>
<dbReference type="Pfam" id="PF11977">
    <property type="entry name" value="RNase_Zc3h12a"/>
    <property type="match status" value="1"/>
</dbReference>
<dbReference type="PANTHER" id="PTHR12876">
    <property type="entry name" value="N4BP1-RELATED"/>
    <property type="match status" value="1"/>
</dbReference>
<organism evidence="3 4">
    <name type="scientific">Allacma fusca</name>
    <dbReference type="NCBI Taxonomy" id="39272"/>
    <lineage>
        <taxon>Eukaryota</taxon>
        <taxon>Metazoa</taxon>
        <taxon>Ecdysozoa</taxon>
        <taxon>Arthropoda</taxon>
        <taxon>Hexapoda</taxon>
        <taxon>Collembola</taxon>
        <taxon>Symphypleona</taxon>
        <taxon>Sminthuridae</taxon>
        <taxon>Allacma</taxon>
    </lineage>
</organism>
<sequence>WGSNISRNHNIVQLIVLSTFIPAYFKFLEFFVTDLEQLRSLESCSPNETIDLCDTDDEPDSKNDSTVFNDIETITLDDDNCSVISDQTGRLSLSENNNNSSRNKSKKKSPAKGSRKSLTPKKLFSQQENSDEVEVIAVQINAAKRKVPWFNSAPKFISLTPKKLLGTNIGNSKKRFGQLSPTTVYRGISSNTLVKKFPKKKGKKGKKAWLIKQKEKPEAPSPQSRSPGKSKKNAKKATQKSQQARLILQSQPVNQRGKFRHDPPIKIMRNRGVPIENGKPKFRLEPAFPVDQLLKEAAFMTESEEKKSSAQSKPESSPEVEPKRIVTTKGTGPDCDNLTITCSSSVIGEGEEKALDGQINPGSLEEKGPDLKDLEANVDKNNFSAFGSNCYKAGPVQARTKGSLRPVVIDGSNVAWGHGNNEKFSCRGIKVCSDYFLGRGHSVVAFVPRYRLKQSKAQDSHILEELSKCGIVKFTPSREVEGLTICSYDDRFVVQYAADTGGIIVSNDNFRDLYDEQPLWREAIRDRILQYTWVHENYIMFPPDPLGPTGPPLDQFLRF</sequence>
<accession>A0A8J2LWC2</accession>
<feature type="compositionally biased region" description="Low complexity" evidence="1">
    <location>
        <begin position="309"/>
        <end position="319"/>
    </location>
</feature>
<dbReference type="GO" id="GO:0004521">
    <property type="term" value="F:RNA endonuclease activity"/>
    <property type="evidence" value="ECO:0007669"/>
    <property type="project" value="TreeGrafter"/>
</dbReference>
<name>A0A8J2LWC2_9HEXA</name>
<dbReference type="FunFam" id="3.40.50.11980:FF:000001">
    <property type="entry name" value="ZC3H12A isoform 1"/>
    <property type="match status" value="1"/>
</dbReference>
<dbReference type="PANTHER" id="PTHR12876:SF35">
    <property type="entry name" value="LD08718P-RELATED"/>
    <property type="match status" value="1"/>
</dbReference>
<dbReference type="InterPro" id="IPR051101">
    <property type="entry name" value="ZC3H12/N4BP1_RNase_Reg"/>
</dbReference>
<dbReference type="InterPro" id="IPR021869">
    <property type="entry name" value="RNase_Zc3h12_NYN"/>
</dbReference>
<dbReference type="EMBL" id="CAJVCH010571571">
    <property type="protein sequence ID" value="CAG7837877.1"/>
    <property type="molecule type" value="Genomic_DNA"/>
</dbReference>
<keyword evidence="4" id="KW-1185">Reference proteome</keyword>